<organism evidence="1 2">
    <name type="scientific">Rickettsia argasii T170-B</name>
    <dbReference type="NCBI Taxonomy" id="1268837"/>
    <lineage>
        <taxon>Bacteria</taxon>
        <taxon>Pseudomonadati</taxon>
        <taxon>Pseudomonadota</taxon>
        <taxon>Alphaproteobacteria</taxon>
        <taxon>Rickettsiales</taxon>
        <taxon>Rickettsiaceae</taxon>
        <taxon>Rickettsieae</taxon>
        <taxon>Rickettsia</taxon>
        <taxon>spotted fever group</taxon>
    </lineage>
</organism>
<keyword evidence="2" id="KW-1185">Reference proteome</keyword>
<comment type="caution">
    <text evidence="1">The sequence shown here is derived from an EMBL/GenBank/DDBJ whole genome shotgun (WGS) entry which is preliminary data.</text>
</comment>
<reference evidence="1 2" key="1">
    <citation type="submission" date="2015-01" db="EMBL/GenBank/DDBJ databases">
        <title>Genome Sequencing of Rickettsiales /home/snadendla/prok_pipe/test/illegal_ec_num.txt.</title>
        <authorList>
            <person name="Daugherty S.C."/>
            <person name="Su Q."/>
            <person name="Abolude K."/>
            <person name="Beier-Sexton M."/>
            <person name="Carlyon J.A."/>
            <person name="Carter R."/>
            <person name="Day N.P."/>
            <person name="Dumler S.J."/>
            <person name="Dyachenko V."/>
            <person name="Godinez A."/>
            <person name="Kurtti T.J."/>
            <person name="Lichay M."/>
            <person name="Mullins K.E."/>
            <person name="Ott S."/>
            <person name="Pappas-Brown V."/>
            <person name="Paris D.H."/>
            <person name="Patel P."/>
            <person name="Richards A.L."/>
            <person name="Sadzewicz L."/>
            <person name="Sears K."/>
            <person name="Seidman D."/>
            <person name="Sengamalay N."/>
            <person name="Stenos J."/>
            <person name="Tallon L.J."/>
            <person name="Vincent G."/>
            <person name="Fraser C.M."/>
            <person name="Munderloh U."/>
            <person name="Dunning-Hotopp J.C."/>
        </authorList>
    </citation>
    <scope>NUCLEOTIDE SEQUENCE [LARGE SCALE GENOMIC DNA]</scope>
    <source>
        <strain evidence="1 2">T170-B</strain>
    </source>
</reference>
<proteinExistence type="predicted"/>
<gene>
    <name evidence="1" type="ORF">RAT170B_1679</name>
</gene>
<sequence>MRRYLVKMNKLSIHPPAKKSIEEFILEAEYKKSKSTNNKPVVLPWENDLIRNDVQKVFTVKLSEVYLLKIKYISEQTNKSQQRIIREIICREIDKLL</sequence>
<dbReference type="AlphaFoldDB" id="A0A0F3RCB0"/>
<dbReference type="Proteomes" id="UP000033736">
    <property type="component" value="Unassembled WGS sequence"/>
</dbReference>
<evidence type="ECO:0000313" key="2">
    <source>
        <dbReference type="Proteomes" id="UP000033736"/>
    </source>
</evidence>
<dbReference type="EMBL" id="LAOQ01000015">
    <property type="protein sequence ID" value="KJW03737.1"/>
    <property type="molecule type" value="Genomic_DNA"/>
</dbReference>
<name>A0A0F3RCB0_9RICK</name>
<dbReference type="PATRIC" id="fig|1268837.3.peg.594"/>
<evidence type="ECO:0000313" key="1">
    <source>
        <dbReference type="EMBL" id="KJW03737.1"/>
    </source>
</evidence>
<accession>A0A0F3RCB0</accession>
<protein>
    <submittedName>
        <fullName evidence="1">Uncharacterized protein</fullName>
    </submittedName>
</protein>